<keyword evidence="7" id="KW-1185">Reference proteome</keyword>
<dbReference type="InterPro" id="IPR042099">
    <property type="entry name" value="ANL_N_sf"/>
</dbReference>
<gene>
    <name evidence="6" type="ORF">LX83_006945</name>
</gene>
<dbReference type="GO" id="GO:0005886">
    <property type="term" value="C:plasma membrane"/>
    <property type="evidence" value="ECO:0007669"/>
    <property type="project" value="TreeGrafter"/>
</dbReference>
<sequence length="577" mass="62227">MTEPMTIDEAPDVCTLMRDRAVHRADSRAVVMVSDPDTEDGAAWLTHAELDERARRIAVWLSARAPLGSRVLLLFPAGLDFITALLGCLHAGMIAVPAPVPGPRPHERQRLRRIADNASTAVVLTEAAAEAAVRAWAAEHAPSAVIGVTPVDADVDAWRAPDSDRDSVAVLQYTSGSTADPKGVVITHGNLLSNASGVARVFGFDENSRIGGWIPNYHDMGLMGHLLPPLFFGATSVLMSPGAFLKRPHLWLRLIDRYGLTVSAAPDFAFELCCRRVTDAQVDGLDLSRWRLAVNGSEPVKASVLAAFTERFARYGFRPETMMPCFGMAEATLFVSGTPGRPPVTLDVDAEELEHHRFAPVRGDRPSRTLVSCGTVHDCTARIVDPATRVALPEGHIGELWLRGASVAAGYWGDQAASAAGFGAVTADGEGPFLRTGDLALLHDGELYVTGRIKEVLVIRGRNLYPQDVESELRARHRDLEHGVGAVFTVPAGHDGEALVVTHEVRGRHEREYLAGLAGAMRQTVAREFGVRAAGVVLLRPGGVRRTTSGKIQRLLMRRLYLGGELEAVHVDGEGRA</sequence>
<dbReference type="GO" id="GO:0071766">
    <property type="term" value="P:Actinobacterium-type cell wall biogenesis"/>
    <property type="evidence" value="ECO:0007669"/>
    <property type="project" value="UniProtKB-ARBA"/>
</dbReference>
<evidence type="ECO:0000256" key="4">
    <source>
        <dbReference type="ARBA" id="ARBA00023098"/>
    </source>
</evidence>
<dbReference type="PANTHER" id="PTHR22754:SF32">
    <property type="entry name" value="DISCO-INTERACTING PROTEIN 2"/>
    <property type="match status" value="1"/>
</dbReference>
<dbReference type="FunFam" id="3.40.50.12780:FF:000013">
    <property type="entry name" value="Long-chain-fatty-acid--AMP ligase FadD32"/>
    <property type="match status" value="1"/>
</dbReference>
<dbReference type="PANTHER" id="PTHR22754">
    <property type="entry name" value="DISCO-INTERACTING PROTEIN 2 DIP2 -RELATED"/>
    <property type="match status" value="1"/>
</dbReference>
<comment type="caution">
    <text evidence="6">The sequence shown here is derived from an EMBL/GenBank/DDBJ whole genome shotgun (WGS) entry which is preliminary data.</text>
</comment>
<dbReference type="InterPro" id="IPR040097">
    <property type="entry name" value="FAAL/FAAC"/>
</dbReference>
<proteinExistence type="inferred from homology"/>
<accession>A0AAE3GKQ7</accession>
<dbReference type="AlphaFoldDB" id="A0AAE3GKQ7"/>
<dbReference type="RefSeq" id="WP_253779802.1">
    <property type="nucleotide sequence ID" value="NZ_JAMTCK010000024.1"/>
</dbReference>
<reference evidence="6" key="1">
    <citation type="submission" date="2022-06" db="EMBL/GenBank/DDBJ databases">
        <title>Genomic Encyclopedia of Archaeal and Bacterial Type Strains, Phase II (KMG-II): from individual species to whole genera.</title>
        <authorList>
            <person name="Goeker M."/>
        </authorList>
    </citation>
    <scope>NUCLEOTIDE SEQUENCE</scope>
    <source>
        <strain evidence="6">DSM 43935</strain>
    </source>
</reference>
<evidence type="ECO:0000313" key="7">
    <source>
        <dbReference type="Proteomes" id="UP001206128"/>
    </source>
</evidence>
<evidence type="ECO:0000313" key="6">
    <source>
        <dbReference type="EMBL" id="MCP2170057.1"/>
    </source>
</evidence>
<evidence type="ECO:0000259" key="5">
    <source>
        <dbReference type="Pfam" id="PF00501"/>
    </source>
</evidence>
<keyword evidence="4" id="KW-0443">Lipid metabolism</keyword>
<evidence type="ECO:0000256" key="3">
    <source>
        <dbReference type="ARBA" id="ARBA00022832"/>
    </source>
</evidence>
<name>A0AAE3GKQ7_9PSEU</name>
<dbReference type="GO" id="GO:0006633">
    <property type="term" value="P:fatty acid biosynthetic process"/>
    <property type="evidence" value="ECO:0007669"/>
    <property type="project" value="TreeGrafter"/>
</dbReference>
<evidence type="ECO:0000256" key="1">
    <source>
        <dbReference type="ARBA" id="ARBA00006432"/>
    </source>
</evidence>
<dbReference type="GO" id="GO:0016874">
    <property type="term" value="F:ligase activity"/>
    <property type="evidence" value="ECO:0007669"/>
    <property type="project" value="UniProtKB-KW"/>
</dbReference>
<comment type="similarity">
    <text evidence="1">Belongs to the ATP-dependent AMP-binding enzyme family.</text>
</comment>
<dbReference type="Gene3D" id="3.40.50.12780">
    <property type="entry name" value="N-terminal domain of ligase-like"/>
    <property type="match status" value="1"/>
</dbReference>
<dbReference type="Pfam" id="PF00501">
    <property type="entry name" value="AMP-binding"/>
    <property type="match status" value="1"/>
</dbReference>
<dbReference type="Proteomes" id="UP001206128">
    <property type="component" value="Unassembled WGS sequence"/>
</dbReference>
<dbReference type="SUPFAM" id="SSF56801">
    <property type="entry name" value="Acetyl-CoA synthetase-like"/>
    <property type="match status" value="1"/>
</dbReference>
<organism evidence="6 7">
    <name type="scientific">Goodfellowiella coeruleoviolacea</name>
    <dbReference type="NCBI Taxonomy" id="334858"/>
    <lineage>
        <taxon>Bacteria</taxon>
        <taxon>Bacillati</taxon>
        <taxon>Actinomycetota</taxon>
        <taxon>Actinomycetes</taxon>
        <taxon>Pseudonocardiales</taxon>
        <taxon>Pseudonocardiaceae</taxon>
        <taxon>Goodfellowiella</taxon>
    </lineage>
</organism>
<feature type="domain" description="AMP-dependent synthetase/ligase" evidence="5">
    <location>
        <begin position="20"/>
        <end position="412"/>
    </location>
</feature>
<evidence type="ECO:0000256" key="2">
    <source>
        <dbReference type="ARBA" id="ARBA00022598"/>
    </source>
</evidence>
<dbReference type="EMBL" id="JAMTCK010000024">
    <property type="protein sequence ID" value="MCP2170057.1"/>
    <property type="molecule type" value="Genomic_DNA"/>
</dbReference>
<dbReference type="Gene3D" id="3.30.300.30">
    <property type="match status" value="1"/>
</dbReference>
<dbReference type="InterPro" id="IPR045851">
    <property type="entry name" value="AMP-bd_C_sf"/>
</dbReference>
<protein>
    <submittedName>
        <fullName evidence="6">Acyl-CoA synthetase (AMP-forming)/AMP-acid ligase II</fullName>
    </submittedName>
</protein>
<keyword evidence="3" id="KW-0276">Fatty acid metabolism</keyword>
<dbReference type="CDD" id="cd05931">
    <property type="entry name" value="FAAL"/>
    <property type="match status" value="1"/>
</dbReference>
<keyword evidence="2 6" id="KW-0436">Ligase</keyword>
<dbReference type="InterPro" id="IPR000873">
    <property type="entry name" value="AMP-dep_synth/lig_dom"/>
</dbReference>
<dbReference type="GO" id="GO:0070566">
    <property type="term" value="F:adenylyltransferase activity"/>
    <property type="evidence" value="ECO:0007669"/>
    <property type="project" value="TreeGrafter"/>
</dbReference>